<keyword evidence="2" id="KW-1185">Reference proteome</keyword>
<dbReference type="EnsemblMetazoa" id="SMAR015576-RA">
    <property type="protein sequence ID" value="SMAR015576-PA"/>
    <property type="gene ID" value="SMAR015576"/>
</dbReference>
<dbReference type="AlphaFoldDB" id="T1JNZ7"/>
<name>T1JNZ7_STRMM</name>
<sequence length="73" mass="8269">MNPAIIQEPDVELPMRHLLQKKKFVPVDLQAYEKTDFQTQENVGKTEKNAEKFTKACDKLPSASNLLTINANP</sequence>
<dbReference type="EMBL" id="JH431880">
    <property type="status" value="NOT_ANNOTATED_CDS"/>
    <property type="molecule type" value="Genomic_DNA"/>
</dbReference>
<organism evidence="1 2">
    <name type="scientific">Strigamia maritima</name>
    <name type="common">European centipede</name>
    <name type="synonym">Geophilus maritimus</name>
    <dbReference type="NCBI Taxonomy" id="126957"/>
    <lineage>
        <taxon>Eukaryota</taxon>
        <taxon>Metazoa</taxon>
        <taxon>Ecdysozoa</taxon>
        <taxon>Arthropoda</taxon>
        <taxon>Myriapoda</taxon>
        <taxon>Chilopoda</taxon>
        <taxon>Pleurostigmophora</taxon>
        <taxon>Geophilomorpha</taxon>
        <taxon>Linotaeniidae</taxon>
        <taxon>Strigamia</taxon>
    </lineage>
</organism>
<accession>T1JNZ7</accession>
<reference evidence="1" key="2">
    <citation type="submission" date="2015-02" db="UniProtKB">
        <authorList>
            <consortium name="EnsemblMetazoa"/>
        </authorList>
    </citation>
    <scope>IDENTIFICATION</scope>
</reference>
<proteinExistence type="predicted"/>
<evidence type="ECO:0000313" key="1">
    <source>
        <dbReference type="EnsemblMetazoa" id="SMAR015576-PA"/>
    </source>
</evidence>
<protein>
    <submittedName>
        <fullName evidence="1">Uncharacterized protein</fullName>
    </submittedName>
</protein>
<dbReference type="HOGENOM" id="CLU_2707951_0_0_1"/>
<evidence type="ECO:0000313" key="2">
    <source>
        <dbReference type="Proteomes" id="UP000014500"/>
    </source>
</evidence>
<reference evidence="2" key="1">
    <citation type="submission" date="2011-05" db="EMBL/GenBank/DDBJ databases">
        <authorList>
            <person name="Richards S.R."/>
            <person name="Qu J."/>
            <person name="Jiang H."/>
            <person name="Jhangiani S.N."/>
            <person name="Agravi P."/>
            <person name="Goodspeed R."/>
            <person name="Gross S."/>
            <person name="Mandapat C."/>
            <person name="Jackson L."/>
            <person name="Mathew T."/>
            <person name="Pu L."/>
            <person name="Thornton R."/>
            <person name="Saada N."/>
            <person name="Wilczek-Boney K.B."/>
            <person name="Lee S."/>
            <person name="Kovar C."/>
            <person name="Wu Y."/>
            <person name="Scherer S.E."/>
            <person name="Worley K.C."/>
            <person name="Muzny D.M."/>
            <person name="Gibbs R."/>
        </authorList>
    </citation>
    <scope>NUCLEOTIDE SEQUENCE</scope>
    <source>
        <strain evidence="2">Brora</strain>
    </source>
</reference>
<dbReference type="Proteomes" id="UP000014500">
    <property type="component" value="Unassembled WGS sequence"/>
</dbReference>